<organism evidence="3 4">
    <name type="scientific">Potamilus streckersoni</name>
    <dbReference type="NCBI Taxonomy" id="2493646"/>
    <lineage>
        <taxon>Eukaryota</taxon>
        <taxon>Metazoa</taxon>
        <taxon>Spiralia</taxon>
        <taxon>Lophotrochozoa</taxon>
        <taxon>Mollusca</taxon>
        <taxon>Bivalvia</taxon>
        <taxon>Autobranchia</taxon>
        <taxon>Heteroconchia</taxon>
        <taxon>Palaeoheterodonta</taxon>
        <taxon>Unionida</taxon>
        <taxon>Unionoidea</taxon>
        <taxon>Unionidae</taxon>
        <taxon>Ambleminae</taxon>
        <taxon>Lampsilini</taxon>
        <taxon>Potamilus</taxon>
    </lineage>
</organism>
<sequence>MPLMFGSKPLKISYNKENTCGIGPCHPTCLQHLVGVRSFIGVFGTLSLISWALYTVTVSQITNIERAFGLTSSESGWLLTVWEIGYLLCTFLASYFGPRIHIPRAMGFATVVCGLSGLVTALPHFVAFTNSIEISSNQHNLTTSSTYLCLNTTDISTGSLKLPSDVTKDPVPESYQKALAYGLFNLGMILQGAGKAPCYPYSSKYVDDSVDKQKTGYYMGNFTGTSNNSYLYRCFILKQFIPAQSPKTHNNVNYFANEMSCTLESNDGSGFHSPCFTGSTDI</sequence>
<evidence type="ECO:0000313" key="4">
    <source>
        <dbReference type="Proteomes" id="UP001195483"/>
    </source>
</evidence>
<reference evidence="3" key="1">
    <citation type="journal article" date="2021" name="Genome Biol. Evol.">
        <title>A High-Quality Reference Genome for a Parasitic Bivalve with Doubly Uniparental Inheritance (Bivalvia: Unionida).</title>
        <authorList>
            <person name="Smith C.H."/>
        </authorList>
    </citation>
    <scope>NUCLEOTIDE SEQUENCE</scope>
    <source>
        <strain evidence="3">CHS0354</strain>
    </source>
</reference>
<dbReference type="GO" id="GO:0016323">
    <property type="term" value="C:basolateral plasma membrane"/>
    <property type="evidence" value="ECO:0007669"/>
    <property type="project" value="TreeGrafter"/>
</dbReference>
<reference evidence="3" key="2">
    <citation type="journal article" date="2021" name="Genome Biol. Evol.">
        <title>Developing a high-quality reference genome for a parasitic bivalve with doubly uniparental inheritance (Bivalvia: Unionida).</title>
        <authorList>
            <person name="Smith C.H."/>
        </authorList>
    </citation>
    <scope>NUCLEOTIDE SEQUENCE</scope>
    <source>
        <strain evidence="3">CHS0354</strain>
        <tissue evidence="3">Mantle</tissue>
    </source>
</reference>
<keyword evidence="1" id="KW-1015">Disulfide bond</keyword>
<name>A0AAE0WD43_9BIVA</name>
<keyword evidence="2" id="KW-1133">Transmembrane helix</keyword>
<evidence type="ECO:0000256" key="1">
    <source>
        <dbReference type="ARBA" id="ARBA00023157"/>
    </source>
</evidence>
<gene>
    <name evidence="3" type="ORF">CHS0354_026284</name>
</gene>
<comment type="caution">
    <text evidence="3">The sequence shown here is derived from an EMBL/GenBank/DDBJ whole genome shotgun (WGS) entry which is preliminary data.</text>
</comment>
<keyword evidence="2" id="KW-0472">Membrane</keyword>
<dbReference type="EMBL" id="JAEAOA010001573">
    <property type="protein sequence ID" value="KAK3608955.1"/>
    <property type="molecule type" value="Genomic_DNA"/>
</dbReference>
<feature type="transmembrane region" description="Helical" evidence="2">
    <location>
        <begin position="39"/>
        <end position="57"/>
    </location>
</feature>
<dbReference type="Pfam" id="PF03137">
    <property type="entry name" value="OATP"/>
    <property type="match status" value="1"/>
</dbReference>
<keyword evidence="4" id="KW-1185">Reference proteome</keyword>
<evidence type="ECO:0000313" key="3">
    <source>
        <dbReference type="EMBL" id="KAK3608955.1"/>
    </source>
</evidence>
<dbReference type="InterPro" id="IPR036259">
    <property type="entry name" value="MFS_trans_sf"/>
</dbReference>
<dbReference type="AlphaFoldDB" id="A0AAE0WD43"/>
<feature type="transmembrane region" description="Helical" evidence="2">
    <location>
        <begin position="77"/>
        <end position="96"/>
    </location>
</feature>
<protein>
    <submittedName>
        <fullName evidence="3">Uncharacterized protein</fullName>
    </submittedName>
</protein>
<dbReference type="InterPro" id="IPR004156">
    <property type="entry name" value="OATP"/>
</dbReference>
<dbReference type="Proteomes" id="UP001195483">
    <property type="component" value="Unassembled WGS sequence"/>
</dbReference>
<dbReference type="SUPFAM" id="SSF103473">
    <property type="entry name" value="MFS general substrate transporter"/>
    <property type="match status" value="1"/>
</dbReference>
<dbReference type="PANTHER" id="PTHR11388">
    <property type="entry name" value="ORGANIC ANION TRANSPORTER"/>
    <property type="match status" value="1"/>
</dbReference>
<proteinExistence type="predicted"/>
<accession>A0AAE0WD43</accession>
<dbReference type="GO" id="GO:0015347">
    <property type="term" value="F:sodium-independent organic anion transmembrane transporter activity"/>
    <property type="evidence" value="ECO:0007669"/>
    <property type="project" value="TreeGrafter"/>
</dbReference>
<dbReference type="GO" id="GO:0043252">
    <property type="term" value="P:sodium-independent organic anion transport"/>
    <property type="evidence" value="ECO:0007669"/>
    <property type="project" value="TreeGrafter"/>
</dbReference>
<feature type="transmembrane region" description="Helical" evidence="2">
    <location>
        <begin position="108"/>
        <end position="128"/>
    </location>
</feature>
<dbReference type="PANTHER" id="PTHR11388:SF100">
    <property type="entry name" value="SOLUTE CARRIER ORGANIC ANION TRANSPORTER FAMILY MEMBER 4A1"/>
    <property type="match status" value="1"/>
</dbReference>
<keyword evidence="2" id="KW-0812">Transmembrane</keyword>
<dbReference type="Gene3D" id="1.20.1250.20">
    <property type="entry name" value="MFS general substrate transporter like domains"/>
    <property type="match status" value="1"/>
</dbReference>
<reference evidence="3" key="3">
    <citation type="submission" date="2023-05" db="EMBL/GenBank/DDBJ databases">
        <authorList>
            <person name="Smith C.H."/>
        </authorList>
    </citation>
    <scope>NUCLEOTIDE SEQUENCE</scope>
    <source>
        <strain evidence="3">CHS0354</strain>
        <tissue evidence="3">Mantle</tissue>
    </source>
</reference>
<evidence type="ECO:0000256" key="2">
    <source>
        <dbReference type="SAM" id="Phobius"/>
    </source>
</evidence>